<dbReference type="HOGENOM" id="CLU_2118247_0_0_3"/>
<keyword evidence="3" id="KW-1185">Reference proteome</keyword>
<sequence>MRLSQEKKFMADMSGQDPSEIKMATVDEEEKGATFSGTVILAIDVEGGEVLFFRDFLIEDYKGELTAYLATDGNITKSIDLGELKHKSGSFKLPIPLGTDTSPYNTVVLRDEKSKKKIVTVEL</sequence>
<accession>K9VIW6</accession>
<dbReference type="Proteomes" id="UP000010478">
    <property type="component" value="Chromosome"/>
</dbReference>
<dbReference type="EMBL" id="CP003614">
    <property type="protein sequence ID" value="AFZ07906.1"/>
    <property type="molecule type" value="Genomic_DNA"/>
</dbReference>
<feature type="domain" description="DM13" evidence="1">
    <location>
        <begin position="24"/>
        <end position="123"/>
    </location>
</feature>
<name>K9VIW6_9CYAN</name>
<proteinExistence type="predicted"/>
<dbReference type="KEGG" id="oni:Osc7112_3539"/>
<reference evidence="2 3" key="1">
    <citation type="submission" date="2012-05" db="EMBL/GenBank/DDBJ databases">
        <title>Finished chromosome of genome of Oscillatoria sp. PCC 7112.</title>
        <authorList>
            <consortium name="US DOE Joint Genome Institute"/>
            <person name="Gugger M."/>
            <person name="Coursin T."/>
            <person name="Rippka R."/>
            <person name="Tandeau De Marsac N."/>
            <person name="Huntemann M."/>
            <person name="Wei C.-L."/>
            <person name="Han J."/>
            <person name="Detter J.C."/>
            <person name="Han C."/>
            <person name="Tapia R."/>
            <person name="Davenport K."/>
            <person name="Daligault H."/>
            <person name="Erkkila T."/>
            <person name="Gu W."/>
            <person name="Munk A.C.C."/>
            <person name="Teshima H."/>
            <person name="Xu Y."/>
            <person name="Chain P."/>
            <person name="Chen A."/>
            <person name="Krypides N."/>
            <person name="Mavromatis K."/>
            <person name="Markowitz V."/>
            <person name="Szeto E."/>
            <person name="Ivanova N."/>
            <person name="Mikhailova N."/>
            <person name="Ovchinnikova G."/>
            <person name="Pagani I."/>
            <person name="Pati A."/>
            <person name="Goodwin L."/>
            <person name="Peters L."/>
            <person name="Pitluck S."/>
            <person name="Woyke T."/>
            <person name="Kerfeld C."/>
        </authorList>
    </citation>
    <scope>NUCLEOTIDE SEQUENCE [LARGE SCALE GENOMIC DNA]</scope>
    <source>
        <strain evidence="2 3">PCC 7112</strain>
    </source>
</reference>
<evidence type="ECO:0000259" key="1">
    <source>
        <dbReference type="PROSITE" id="PS51549"/>
    </source>
</evidence>
<organism evidence="2 3">
    <name type="scientific">Phormidium nigroviride PCC 7112</name>
    <dbReference type="NCBI Taxonomy" id="179408"/>
    <lineage>
        <taxon>Bacteria</taxon>
        <taxon>Bacillati</taxon>
        <taxon>Cyanobacteriota</taxon>
        <taxon>Cyanophyceae</taxon>
        <taxon>Oscillatoriophycideae</taxon>
        <taxon>Oscillatoriales</taxon>
        <taxon>Oscillatoriaceae</taxon>
        <taxon>Phormidium</taxon>
    </lineage>
</organism>
<gene>
    <name evidence="2" type="ORF">Osc7112_3539</name>
</gene>
<dbReference type="PROSITE" id="PS51549">
    <property type="entry name" value="DM13"/>
    <property type="match status" value="1"/>
</dbReference>
<dbReference type="eggNOG" id="ENOG5031HQT">
    <property type="taxonomic scope" value="Bacteria"/>
</dbReference>
<dbReference type="AlphaFoldDB" id="K9VIW6"/>
<protein>
    <recommendedName>
        <fullName evidence="1">DM13 domain-containing protein</fullName>
    </recommendedName>
</protein>
<evidence type="ECO:0000313" key="2">
    <source>
        <dbReference type="EMBL" id="AFZ07906.1"/>
    </source>
</evidence>
<dbReference type="InterPro" id="IPR019545">
    <property type="entry name" value="DM13_domain"/>
</dbReference>
<evidence type="ECO:0000313" key="3">
    <source>
        <dbReference type="Proteomes" id="UP000010478"/>
    </source>
</evidence>